<dbReference type="EMBL" id="JAHMHR010000035">
    <property type="protein sequence ID" value="KAK1672792.1"/>
    <property type="molecule type" value="Genomic_DNA"/>
</dbReference>
<proteinExistence type="predicted"/>
<dbReference type="Proteomes" id="UP001224890">
    <property type="component" value="Unassembled WGS sequence"/>
</dbReference>
<sequence>MGPKEDREILCCRHFSLSNCIEIAQNWVEDRDCRRGWELFFSGPRWVLGVGTPGRENCDNPHQKQAGANRIASSSTAWQQGLWERAQLESAGPTSSQFVLFQEASVGCGSSAAPASNQGNPFNTAFDRKVGNWAVPWGPWCWCFSLAPVPIVAASSQSARSTQAQLWRSPCLSFLPVRDRCNGFALERGSRAWQGLLGCCEFVRRANK</sequence>
<keyword evidence="2" id="KW-1185">Reference proteome</keyword>
<comment type="caution">
    <text evidence="1">The sequence shown here is derived from an EMBL/GenBank/DDBJ whole genome shotgun (WGS) entry which is preliminary data.</text>
</comment>
<dbReference type="AlphaFoldDB" id="A0AAJ0AF73"/>
<protein>
    <submittedName>
        <fullName evidence="1">Uncharacterized protein</fullName>
    </submittedName>
</protein>
<gene>
    <name evidence="1" type="ORF">BDP55DRAFT_239144</name>
</gene>
<evidence type="ECO:0000313" key="1">
    <source>
        <dbReference type="EMBL" id="KAK1672792.1"/>
    </source>
</evidence>
<name>A0AAJ0AF73_9PEZI</name>
<reference evidence="1" key="1">
    <citation type="submission" date="2021-06" db="EMBL/GenBank/DDBJ databases">
        <title>Comparative genomics, transcriptomics and evolutionary studies reveal genomic signatures of adaptation to plant cell wall in hemibiotrophic fungi.</title>
        <authorList>
            <consortium name="DOE Joint Genome Institute"/>
            <person name="Baroncelli R."/>
            <person name="Diaz J.F."/>
            <person name="Benocci T."/>
            <person name="Peng M."/>
            <person name="Battaglia E."/>
            <person name="Haridas S."/>
            <person name="Andreopoulos W."/>
            <person name="Labutti K."/>
            <person name="Pangilinan J."/>
            <person name="Floch G.L."/>
            <person name="Makela M.R."/>
            <person name="Henrissat B."/>
            <person name="Grigoriev I.V."/>
            <person name="Crouch J.A."/>
            <person name="De Vries R.P."/>
            <person name="Sukno S.A."/>
            <person name="Thon M.R."/>
        </authorList>
    </citation>
    <scope>NUCLEOTIDE SEQUENCE</scope>
    <source>
        <strain evidence="1">CBS 193.32</strain>
    </source>
</reference>
<organism evidence="1 2">
    <name type="scientific">Colletotrichum godetiae</name>
    <dbReference type="NCBI Taxonomy" id="1209918"/>
    <lineage>
        <taxon>Eukaryota</taxon>
        <taxon>Fungi</taxon>
        <taxon>Dikarya</taxon>
        <taxon>Ascomycota</taxon>
        <taxon>Pezizomycotina</taxon>
        <taxon>Sordariomycetes</taxon>
        <taxon>Hypocreomycetidae</taxon>
        <taxon>Glomerellales</taxon>
        <taxon>Glomerellaceae</taxon>
        <taxon>Colletotrichum</taxon>
        <taxon>Colletotrichum acutatum species complex</taxon>
    </lineage>
</organism>
<evidence type="ECO:0000313" key="2">
    <source>
        <dbReference type="Proteomes" id="UP001224890"/>
    </source>
</evidence>
<dbReference type="GeneID" id="85450727"/>
<dbReference type="RefSeq" id="XP_060426795.1">
    <property type="nucleotide sequence ID" value="XM_060566201.1"/>
</dbReference>
<accession>A0AAJ0AF73</accession>